<reference evidence="3 4" key="1">
    <citation type="submission" date="2019-03" db="EMBL/GenBank/DDBJ databases">
        <title>Draft Genome Sequences of Six Type Strains of the Genus Massilia.</title>
        <authorList>
            <person name="Miess H."/>
            <person name="Frediansyhah A."/>
            <person name="Gross H."/>
        </authorList>
    </citation>
    <scope>NUCLEOTIDE SEQUENCE [LARGE SCALE GENOMIC DNA]</scope>
    <source>
        <strain evidence="3 4">DSM 17505</strain>
    </source>
</reference>
<dbReference type="InterPro" id="IPR038255">
    <property type="entry name" value="PBS_linker_sf"/>
</dbReference>
<evidence type="ECO:0000313" key="4">
    <source>
        <dbReference type="Proteomes" id="UP000294359"/>
    </source>
</evidence>
<dbReference type="InterPro" id="IPR025282">
    <property type="entry name" value="DUF4214"/>
</dbReference>
<organism evidence="3 4">
    <name type="scientific">Pseudoduganella plicata</name>
    <dbReference type="NCBI Taxonomy" id="321984"/>
    <lineage>
        <taxon>Bacteria</taxon>
        <taxon>Pseudomonadati</taxon>
        <taxon>Pseudomonadota</taxon>
        <taxon>Betaproteobacteria</taxon>
        <taxon>Burkholderiales</taxon>
        <taxon>Oxalobacteraceae</taxon>
        <taxon>Telluria group</taxon>
        <taxon>Pseudoduganella</taxon>
    </lineage>
</organism>
<dbReference type="EMBL" id="CP038026">
    <property type="protein sequence ID" value="QBQ34955.1"/>
    <property type="molecule type" value="Genomic_DNA"/>
</dbReference>
<name>A0ABX5S6L1_9BURK</name>
<feature type="domain" description="DUF4214" evidence="2">
    <location>
        <begin position="579"/>
        <end position="647"/>
    </location>
</feature>
<sequence length="662" mass="70320">MTTGAKMADDYADDASTSGFLPVNGSVTGHIDSETDADWFRLDLKAGAAYAFTATAADGSEPGIYVYGRGGIPYIMYTNAPGYLNTNVLTTPYSWVDDDQFYLYVKNAHAVDYTVGVRRLADDYLNDIRAAIPLAVGTSVGAQIDYRGDEEYFRVAAVKGSTYKIRLTADGGVLPTDAALKITGSYGWADISYSTENGAAVMTLKAAETQDYYVMVDTAPDVAVAAPVKYHVAMTGNVVTLPPDDYADSFTAAQQLAPGGMAHARLDYAGDEEYFRFAATAGTTYTIRLAADSGVLPSDVKLWRASVESNPQADAYLDGTTMVLQVKAWSSGTIYIGVEAREGSPLAAPLPYHVTMTTASATTPPPATDATPPTLRTVSGTVDGDLTLTFSEALKTDEGRIEFYDAGGNISSAVWLFQPSVTAQGGAVTYHPLHNMLAGTYTLKLVGITDLAGNALNASTSLVLDSTADGGHAVSRPGPLVGSGDNDSAVLQGWLEDYTIARVADDVYDIGGWGATTRAEGIERVMFTMSDDVVALSQKGQLGQAWRLYQAAFDRAPDKGGLGYWLSQQQKGLSLDDVAQNFLQSKEFVERYGVQSNAEFVSTLYHNVLHREGDAGGFAFHVGTLDAGASRANVLSTFSESPENQAQVASLIGNGIVYTPYG</sequence>
<accession>A0ABX5S6L1</accession>
<dbReference type="Gene3D" id="2.60.120.380">
    <property type="match status" value="3"/>
</dbReference>
<dbReference type="InterPro" id="IPR014755">
    <property type="entry name" value="Cu-Rt/internalin_Ig-like"/>
</dbReference>
<evidence type="ECO:0000259" key="2">
    <source>
        <dbReference type="Pfam" id="PF13946"/>
    </source>
</evidence>
<gene>
    <name evidence="3" type="ORF">E1742_01235</name>
</gene>
<dbReference type="Gene3D" id="2.60.40.1220">
    <property type="match status" value="1"/>
</dbReference>
<dbReference type="Pfam" id="PF13946">
    <property type="entry name" value="DUF4214"/>
    <property type="match status" value="1"/>
</dbReference>
<dbReference type="Gene3D" id="1.10.3130.20">
    <property type="entry name" value="Phycobilisome linker domain"/>
    <property type="match status" value="1"/>
</dbReference>
<dbReference type="Proteomes" id="UP000294359">
    <property type="component" value="Chromosome"/>
</dbReference>
<proteinExistence type="predicted"/>
<evidence type="ECO:0000256" key="1">
    <source>
        <dbReference type="ARBA" id="ARBA00022729"/>
    </source>
</evidence>
<keyword evidence="4" id="KW-1185">Reference proteome</keyword>
<keyword evidence="1" id="KW-0732">Signal</keyword>
<evidence type="ECO:0000313" key="3">
    <source>
        <dbReference type="EMBL" id="QBQ34955.1"/>
    </source>
</evidence>
<protein>
    <submittedName>
        <fullName evidence="3">DUF4214 domain-containing protein</fullName>
    </submittedName>
</protein>